<keyword evidence="14" id="KW-0961">Cell wall biogenesis/degradation</keyword>
<comment type="similarity">
    <text evidence="4">In the N-terminal section; belongs to the PMEI family.</text>
</comment>
<dbReference type="SMART" id="SM00856">
    <property type="entry name" value="PMEI"/>
    <property type="match status" value="1"/>
</dbReference>
<comment type="subcellular location">
    <subcellularLocation>
        <location evidence="1">Membrane</location>
        <topology evidence="1">Single-pass membrane protein</topology>
    </subcellularLocation>
    <subcellularLocation>
        <location evidence="2">Secreted</location>
        <location evidence="2">Cell wall</location>
    </subcellularLocation>
</comment>
<proteinExistence type="inferred from homology"/>
<sequence length="612" mass="67092">MEFGRIGPSDPGGSSRRSDAPIISKPTSSLPNSSPPNKRKLIFLAVVATVLIVGSAISAGIVISGRARRSDQNGVAIRGKPTEAISRTCSKTQYPNLCVNSLLEFPGSTTATEQELVHISFNMTLQHLSKALYSSNGISYVQMDQLERSAYEDCLELLEDSVDALARSLTSVAPSSEDGSIRAVESPDDVMTWLSTALTSQDTCAEGLAEAARGSVRDQMANNLKDLSELVSNTLAIFSSSGSDGGDFSGVPIQNRRRLMGENNADEWGKNNPGNLPKWLSRRDRRLLSLPVSEIQADIVVSKEGNGTMKTIAEAIKKAPEHSSRRFIIYLRAGRYEEKDLKVGRKKTNVMLIGDGMGKSIIRGKKNVMDGLTTFHTASFAASGAGFIARDITFENYAGPNKHQAVALRVGADHAVVHRCEILGYQDTCYVHSNRQFFRECRISGTVDFIFGNAAVVFQNCTLYARKPMDQQKNTITAQNRKDPNQNTGISIHNCQILPAQDLEPEKGSISTYLGRPWKLYSRTVYMLSFMDDHIHPRGWLEWDASFALDTLYYGEYMNDGPGAAVGERVRWPGYRVITSQVEARRFTVAEFISGSSWLPSTGVAFLAGLST</sequence>
<comment type="similarity">
    <text evidence="5">In the C-terminal section; belongs to the pectinesterase family.</text>
</comment>
<evidence type="ECO:0000256" key="19">
    <source>
        <dbReference type="SAM" id="MobiDB-lite"/>
    </source>
</evidence>
<evidence type="ECO:0000256" key="14">
    <source>
        <dbReference type="ARBA" id="ARBA00023316"/>
    </source>
</evidence>
<feature type="active site" evidence="17">
    <location>
        <position position="448"/>
    </location>
</feature>
<evidence type="ECO:0000256" key="15">
    <source>
        <dbReference type="ARBA" id="ARBA00047928"/>
    </source>
</evidence>
<dbReference type="Proteomes" id="UP001293593">
    <property type="component" value="Unassembled WGS sequence"/>
</dbReference>
<evidence type="ECO:0000256" key="13">
    <source>
        <dbReference type="ARBA" id="ARBA00023157"/>
    </source>
</evidence>
<evidence type="ECO:0000256" key="11">
    <source>
        <dbReference type="ARBA" id="ARBA00023085"/>
    </source>
</evidence>
<evidence type="ECO:0000256" key="10">
    <source>
        <dbReference type="ARBA" id="ARBA00022989"/>
    </source>
</evidence>
<protein>
    <recommendedName>
        <fullName evidence="6 18">Pectinesterase</fullName>
        <ecNumber evidence="6 18">3.1.1.11</ecNumber>
    </recommendedName>
</protein>
<dbReference type="InterPro" id="IPR011050">
    <property type="entry name" value="Pectin_lyase_fold/virulence"/>
</dbReference>
<evidence type="ECO:0000256" key="6">
    <source>
        <dbReference type="ARBA" id="ARBA00013229"/>
    </source>
</evidence>
<keyword evidence="7" id="KW-0134">Cell wall</keyword>
<evidence type="ECO:0000256" key="9">
    <source>
        <dbReference type="ARBA" id="ARBA00022801"/>
    </source>
</evidence>
<evidence type="ECO:0000256" key="17">
    <source>
        <dbReference type="PROSITE-ProRule" id="PRU10040"/>
    </source>
</evidence>
<dbReference type="InterPro" id="IPR006501">
    <property type="entry name" value="Pectinesterase_inhib_dom"/>
</dbReference>
<dbReference type="GO" id="GO:0045490">
    <property type="term" value="P:pectin catabolic process"/>
    <property type="evidence" value="ECO:0007669"/>
    <property type="project" value="UniProtKB-UniRule"/>
</dbReference>
<reference evidence="22" key="1">
    <citation type="submission" date="2023-10" db="EMBL/GenBank/DDBJ databases">
        <title>Chromosome-level genome of the transformable northern wattle, Acacia crassicarpa.</title>
        <authorList>
            <person name="Massaro I."/>
            <person name="Sinha N.R."/>
            <person name="Poethig S."/>
            <person name="Leichty A.R."/>
        </authorList>
    </citation>
    <scope>NUCLEOTIDE SEQUENCE</scope>
    <source>
        <strain evidence="22">Acra3RX</strain>
        <tissue evidence="22">Leaf</tissue>
    </source>
</reference>
<dbReference type="InterPro" id="IPR035513">
    <property type="entry name" value="Invertase/methylesterase_inhib"/>
</dbReference>
<evidence type="ECO:0000256" key="3">
    <source>
        <dbReference type="ARBA" id="ARBA00005184"/>
    </source>
</evidence>
<comment type="caution">
    <text evidence="22">The sequence shown here is derived from an EMBL/GenBank/DDBJ whole genome shotgun (WGS) entry which is preliminary data.</text>
</comment>
<evidence type="ECO:0000256" key="20">
    <source>
        <dbReference type="SAM" id="Phobius"/>
    </source>
</evidence>
<dbReference type="Gene3D" id="2.160.20.10">
    <property type="entry name" value="Single-stranded right-handed beta-helix, Pectin lyase-like"/>
    <property type="match status" value="1"/>
</dbReference>
<dbReference type="CDD" id="cd15798">
    <property type="entry name" value="PMEI-like_3"/>
    <property type="match status" value="1"/>
</dbReference>
<keyword evidence="23" id="KW-1185">Reference proteome</keyword>
<keyword evidence="7" id="KW-0964">Secreted</keyword>
<dbReference type="GO" id="GO:0004857">
    <property type="term" value="F:enzyme inhibitor activity"/>
    <property type="evidence" value="ECO:0007669"/>
    <property type="project" value="InterPro"/>
</dbReference>
<evidence type="ECO:0000256" key="2">
    <source>
        <dbReference type="ARBA" id="ARBA00004191"/>
    </source>
</evidence>
<dbReference type="NCBIfam" id="TIGR01614">
    <property type="entry name" value="PME_inhib"/>
    <property type="match status" value="1"/>
</dbReference>
<dbReference type="PANTHER" id="PTHR31707">
    <property type="entry name" value="PECTINESTERASE"/>
    <property type="match status" value="1"/>
</dbReference>
<keyword evidence="12 20" id="KW-0472">Membrane</keyword>
<dbReference type="GO" id="GO:0030599">
    <property type="term" value="F:pectinesterase activity"/>
    <property type="evidence" value="ECO:0007669"/>
    <property type="project" value="UniProtKB-UniRule"/>
</dbReference>
<keyword evidence="9 18" id="KW-0378">Hydrolase</keyword>
<dbReference type="Pfam" id="PF01095">
    <property type="entry name" value="Pectinesterase"/>
    <property type="match status" value="1"/>
</dbReference>
<gene>
    <name evidence="22" type="ORF">QN277_017200</name>
</gene>
<dbReference type="FunFam" id="2.160.20.10:FF:000001">
    <property type="entry name" value="Pectinesterase"/>
    <property type="match status" value="1"/>
</dbReference>
<keyword evidence="10 20" id="KW-1133">Transmembrane helix</keyword>
<dbReference type="EMBL" id="JAWXYG010000004">
    <property type="protein sequence ID" value="KAK4273893.1"/>
    <property type="molecule type" value="Genomic_DNA"/>
</dbReference>
<evidence type="ECO:0000256" key="16">
    <source>
        <dbReference type="ARBA" id="ARBA00057335"/>
    </source>
</evidence>
<organism evidence="22 23">
    <name type="scientific">Acacia crassicarpa</name>
    <name type="common">northern wattle</name>
    <dbReference type="NCBI Taxonomy" id="499986"/>
    <lineage>
        <taxon>Eukaryota</taxon>
        <taxon>Viridiplantae</taxon>
        <taxon>Streptophyta</taxon>
        <taxon>Embryophyta</taxon>
        <taxon>Tracheophyta</taxon>
        <taxon>Spermatophyta</taxon>
        <taxon>Magnoliopsida</taxon>
        <taxon>eudicotyledons</taxon>
        <taxon>Gunneridae</taxon>
        <taxon>Pentapetalae</taxon>
        <taxon>rosids</taxon>
        <taxon>fabids</taxon>
        <taxon>Fabales</taxon>
        <taxon>Fabaceae</taxon>
        <taxon>Caesalpinioideae</taxon>
        <taxon>mimosoid clade</taxon>
        <taxon>Acacieae</taxon>
        <taxon>Acacia</taxon>
    </lineage>
</organism>
<dbReference type="GO" id="GO:0042545">
    <property type="term" value="P:cell wall modification"/>
    <property type="evidence" value="ECO:0007669"/>
    <property type="project" value="UniProtKB-UniRule"/>
</dbReference>
<evidence type="ECO:0000256" key="7">
    <source>
        <dbReference type="ARBA" id="ARBA00022512"/>
    </source>
</evidence>
<dbReference type="Gene3D" id="1.20.140.40">
    <property type="entry name" value="Invertase/pectin methylesterase inhibitor family protein"/>
    <property type="match status" value="1"/>
</dbReference>
<feature type="compositionally biased region" description="Low complexity" evidence="19">
    <location>
        <begin position="24"/>
        <end position="34"/>
    </location>
</feature>
<dbReference type="PROSITE" id="PS00503">
    <property type="entry name" value="PECTINESTERASE_2"/>
    <property type="match status" value="1"/>
</dbReference>
<evidence type="ECO:0000256" key="8">
    <source>
        <dbReference type="ARBA" id="ARBA00022692"/>
    </source>
</evidence>
<dbReference type="InterPro" id="IPR033131">
    <property type="entry name" value="Pectinesterase_Asp_AS"/>
</dbReference>
<dbReference type="GO" id="GO:0016020">
    <property type="term" value="C:membrane"/>
    <property type="evidence" value="ECO:0007669"/>
    <property type="project" value="UniProtKB-SubCell"/>
</dbReference>
<comment type="pathway">
    <text evidence="3 18">Glycan metabolism; pectin degradation; 2-dehydro-3-deoxy-D-gluconate from pectin: step 1/5.</text>
</comment>
<keyword evidence="13" id="KW-1015">Disulfide bond</keyword>
<evidence type="ECO:0000313" key="23">
    <source>
        <dbReference type="Proteomes" id="UP001293593"/>
    </source>
</evidence>
<evidence type="ECO:0000256" key="4">
    <source>
        <dbReference type="ARBA" id="ARBA00006027"/>
    </source>
</evidence>
<evidence type="ECO:0000256" key="5">
    <source>
        <dbReference type="ARBA" id="ARBA00007786"/>
    </source>
</evidence>
<evidence type="ECO:0000256" key="12">
    <source>
        <dbReference type="ARBA" id="ARBA00023136"/>
    </source>
</evidence>
<dbReference type="SUPFAM" id="SSF51126">
    <property type="entry name" value="Pectin lyase-like"/>
    <property type="match status" value="1"/>
</dbReference>
<dbReference type="InterPro" id="IPR000070">
    <property type="entry name" value="Pectinesterase_cat"/>
</dbReference>
<dbReference type="InterPro" id="IPR012334">
    <property type="entry name" value="Pectin_lyas_fold"/>
</dbReference>
<dbReference type="SUPFAM" id="SSF101148">
    <property type="entry name" value="Plant invertase/pectin methylesterase inhibitor"/>
    <property type="match status" value="1"/>
</dbReference>
<evidence type="ECO:0000256" key="18">
    <source>
        <dbReference type="RuleBase" id="RU000589"/>
    </source>
</evidence>
<dbReference type="FunFam" id="1.20.140.40:FF:000012">
    <property type="entry name" value="Pectinesterase"/>
    <property type="match status" value="1"/>
</dbReference>
<feature type="domain" description="Pectinesterase inhibitor" evidence="21">
    <location>
        <begin position="80"/>
        <end position="237"/>
    </location>
</feature>
<evidence type="ECO:0000313" key="22">
    <source>
        <dbReference type="EMBL" id="KAK4273893.1"/>
    </source>
</evidence>
<feature type="transmembrane region" description="Helical" evidence="20">
    <location>
        <begin position="41"/>
        <end position="63"/>
    </location>
</feature>
<evidence type="ECO:0000256" key="1">
    <source>
        <dbReference type="ARBA" id="ARBA00004167"/>
    </source>
</evidence>
<dbReference type="AlphaFoldDB" id="A0AAE1MTV0"/>
<feature type="region of interest" description="Disordered" evidence="19">
    <location>
        <begin position="1"/>
        <end position="34"/>
    </location>
</feature>
<evidence type="ECO:0000259" key="21">
    <source>
        <dbReference type="SMART" id="SM00856"/>
    </source>
</evidence>
<keyword evidence="11 18" id="KW-0063">Aspartyl esterase</keyword>
<dbReference type="Pfam" id="PF04043">
    <property type="entry name" value="PMEI"/>
    <property type="match status" value="1"/>
</dbReference>
<feature type="compositionally biased region" description="Low complexity" evidence="19">
    <location>
        <begin position="1"/>
        <end position="15"/>
    </location>
</feature>
<dbReference type="EC" id="3.1.1.11" evidence="6 18"/>
<accession>A0AAE1MTV0</accession>
<name>A0AAE1MTV0_9FABA</name>
<comment type="function">
    <text evidence="16">Acts in the modification of cell walls via demethylesterification of cell wall pectin.</text>
</comment>
<keyword evidence="8 20" id="KW-0812">Transmembrane</keyword>
<comment type="catalytic activity">
    <reaction evidence="15 18">
        <text>[(1-&gt;4)-alpha-D-galacturonosyl methyl ester](n) + n H2O = [(1-&gt;4)-alpha-D-galacturonosyl](n) + n methanol + n H(+)</text>
        <dbReference type="Rhea" id="RHEA:22380"/>
        <dbReference type="Rhea" id="RHEA-COMP:14570"/>
        <dbReference type="Rhea" id="RHEA-COMP:14573"/>
        <dbReference type="ChEBI" id="CHEBI:15377"/>
        <dbReference type="ChEBI" id="CHEBI:15378"/>
        <dbReference type="ChEBI" id="CHEBI:17790"/>
        <dbReference type="ChEBI" id="CHEBI:140522"/>
        <dbReference type="ChEBI" id="CHEBI:140523"/>
        <dbReference type="EC" id="3.1.1.11"/>
    </reaction>
</comment>